<dbReference type="Proteomes" id="UP000471381">
    <property type="component" value="Unassembled WGS sequence"/>
</dbReference>
<dbReference type="Gene3D" id="1.10.10.10">
    <property type="entry name" value="Winged helix-like DNA-binding domain superfamily/Winged helix DNA-binding domain"/>
    <property type="match status" value="1"/>
</dbReference>
<gene>
    <name evidence="5" type="ORF">GTQ48_00600</name>
</gene>
<keyword evidence="6" id="KW-1185">Reference proteome</keyword>
<dbReference type="PANTHER" id="PTHR43214:SF42">
    <property type="entry name" value="TRANSCRIPTIONAL REGULATORY PROTEIN DESR"/>
    <property type="match status" value="1"/>
</dbReference>
<dbReference type="PRINTS" id="PR00038">
    <property type="entry name" value="HTHLUXR"/>
</dbReference>
<dbReference type="SMART" id="SM00421">
    <property type="entry name" value="HTH_LUXR"/>
    <property type="match status" value="1"/>
</dbReference>
<proteinExistence type="predicted"/>
<feature type="modified residue" description="4-aspartylphosphate" evidence="2">
    <location>
        <position position="55"/>
    </location>
</feature>
<dbReference type="EMBL" id="JAAAWO010000001">
    <property type="protein sequence ID" value="NDW14031.1"/>
    <property type="molecule type" value="Genomic_DNA"/>
</dbReference>
<dbReference type="PANTHER" id="PTHR43214">
    <property type="entry name" value="TWO-COMPONENT RESPONSE REGULATOR"/>
    <property type="match status" value="1"/>
</dbReference>
<dbReference type="GO" id="GO:0003677">
    <property type="term" value="F:DNA binding"/>
    <property type="evidence" value="ECO:0007669"/>
    <property type="project" value="UniProtKB-KW"/>
</dbReference>
<evidence type="ECO:0000313" key="6">
    <source>
        <dbReference type="Proteomes" id="UP000471381"/>
    </source>
</evidence>
<dbReference type="InterPro" id="IPR036388">
    <property type="entry name" value="WH-like_DNA-bd_sf"/>
</dbReference>
<feature type="domain" description="HTH luxR-type" evidence="3">
    <location>
        <begin position="134"/>
        <end position="199"/>
    </location>
</feature>
<evidence type="ECO:0000313" key="5">
    <source>
        <dbReference type="EMBL" id="NDW14031.1"/>
    </source>
</evidence>
<name>A0A6N9TA82_9ALTE</name>
<feature type="domain" description="Response regulatory" evidence="4">
    <location>
        <begin position="3"/>
        <end position="120"/>
    </location>
</feature>
<organism evidence="5 6">
    <name type="scientific">Alteromonas genovensis</name>
    <dbReference type="NCBI Taxonomy" id="471225"/>
    <lineage>
        <taxon>Bacteria</taxon>
        <taxon>Pseudomonadati</taxon>
        <taxon>Pseudomonadota</taxon>
        <taxon>Gammaproteobacteria</taxon>
        <taxon>Alteromonadales</taxon>
        <taxon>Alteromonadaceae</taxon>
        <taxon>Alteromonas/Salinimonas group</taxon>
        <taxon>Alteromonas</taxon>
    </lineage>
</organism>
<dbReference type="InterPro" id="IPR011006">
    <property type="entry name" value="CheY-like_superfamily"/>
</dbReference>
<protein>
    <submittedName>
        <fullName evidence="5">Response regulator</fullName>
    </submittedName>
</protein>
<dbReference type="AlphaFoldDB" id="A0A6N9TA82"/>
<dbReference type="SMART" id="SM00448">
    <property type="entry name" value="REC"/>
    <property type="match status" value="1"/>
</dbReference>
<dbReference type="SUPFAM" id="SSF52172">
    <property type="entry name" value="CheY-like"/>
    <property type="match status" value="1"/>
</dbReference>
<evidence type="ECO:0000259" key="4">
    <source>
        <dbReference type="PROSITE" id="PS50110"/>
    </source>
</evidence>
<dbReference type="RefSeq" id="WP_163104444.1">
    <property type="nucleotide sequence ID" value="NZ_JAAAWO010000001.1"/>
</dbReference>
<dbReference type="InterPro" id="IPR001789">
    <property type="entry name" value="Sig_transdc_resp-reg_receiver"/>
</dbReference>
<sequence length="201" mass="21783">MTTILVVEDQSLVRDAIAMLLSLEDELDVKGKCSHGQEAIHFLENNPAPDIILSDIEMPQMSGLDLAVHVASHHIASHVVLMTTFAKPGYIKRAMSVGVKGFVLKEADSDYLIASIKDVIAGKVVISTELALMALDDNNPLSEKEMSALKLASEGMKTHDIASALFLSEGTVRNYLSEAISKLNATNRIDAARIAQQKGWL</sequence>
<keyword evidence="2" id="KW-0597">Phosphoprotein</keyword>
<accession>A0A6N9TA82</accession>
<dbReference type="PROSITE" id="PS50043">
    <property type="entry name" value="HTH_LUXR_2"/>
    <property type="match status" value="1"/>
</dbReference>
<dbReference type="InterPro" id="IPR000792">
    <property type="entry name" value="Tscrpt_reg_LuxR_C"/>
</dbReference>
<dbReference type="GO" id="GO:0000160">
    <property type="term" value="P:phosphorelay signal transduction system"/>
    <property type="evidence" value="ECO:0007669"/>
    <property type="project" value="InterPro"/>
</dbReference>
<evidence type="ECO:0000256" key="1">
    <source>
        <dbReference type="ARBA" id="ARBA00023125"/>
    </source>
</evidence>
<comment type="caution">
    <text evidence="5">The sequence shown here is derived from an EMBL/GenBank/DDBJ whole genome shotgun (WGS) entry which is preliminary data.</text>
</comment>
<dbReference type="CDD" id="cd06170">
    <property type="entry name" value="LuxR_C_like"/>
    <property type="match status" value="1"/>
</dbReference>
<keyword evidence="1" id="KW-0238">DNA-binding</keyword>
<evidence type="ECO:0000256" key="2">
    <source>
        <dbReference type="PROSITE-ProRule" id="PRU00169"/>
    </source>
</evidence>
<dbReference type="Pfam" id="PF00072">
    <property type="entry name" value="Response_reg"/>
    <property type="match status" value="1"/>
</dbReference>
<dbReference type="Pfam" id="PF00196">
    <property type="entry name" value="GerE"/>
    <property type="match status" value="1"/>
</dbReference>
<evidence type="ECO:0000259" key="3">
    <source>
        <dbReference type="PROSITE" id="PS50043"/>
    </source>
</evidence>
<dbReference type="InterPro" id="IPR016032">
    <property type="entry name" value="Sig_transdc_resp-reg_C-effctor"/>
</dbReference>
<dbReference type="PROSITE" id="PS50110">
    <property type="entry name" value="RESPONSE_REGULATORY"/>
    <property type="match status" value="1"/>
</dbReference>
<dbReference type="SUPFAM" id="SSF46894">
    <property type="entry name" value="C-terminal effector domain of the bipartite response regulators"/>
    <property type="match status" value="1"/>
</dbReference>
<dbReference type="InterPro" id="IPR039420">
    <property type="entry name" value="WalR-like"/>
</dbReference>
<dbReference type="GO" id="GO:0006355">
    <property type="term" value="P:regulation of DNA-templated transcription"/>
    <property type="evidence" value="ECO:0007669"/>
    <property type="project" value="InterPro"/>
</dbReference>
<dbReference type="Gene3D" id="3.40.50.2300">
    <property type="match status" value="1"/>
</dbReference>
<reference evidence="5 6" key="1">
    <citation type="submission" date="2020-01" db="EMBL/GenBank/DDBJ databases">
        <title>Genomes of bacteria type strains.</title>
        <authorList>
            <person name="Chen J."/>
            <person name="Zhu S."/>
            <person name="Yang J."/>
        </authorList>
    </citation>
    <scope>NUCLEOTIDE SEQUENCE [LARGE SCALE GENOMIC DNA]</scope>
    <source>
        <strain evidence="5 6">LMG 24078</strain>
    </source>
</reference>